<name>A0A2T2NNN7_CORCC</name>
<organism evidence="2 3">
    <name type="scientific">Corynespora cassiicola Philippines</name>
    <dbReference type="NCBI Taxonomy" id="1448308"/>
    <lineage>
        <taxon>Eukaryota</taxon>
        <taxon>Fungi</taxon>
        <taxon>Dikarya</taxon>
        <taxon>Ascomycota</taxon>
        <taxon>Pezizomycotina</taxon>
        <taxon>Dothideomycetes</taxon>
        <taxon>Pleosporomycetidae</taxon>
        <taxon>Pleosporales</taxon>
        <taxon>Corynesporascaceae</taxon>
        <taxon>Corynespora</taxon>
    </lineage>
</organism>
<gene>
    <name evidence="2" type="ORF">BS50DRAFT_380621</name>
</gene>
<feature type="region of interest" description="Disordered" evidence="1">
    <location>
        <begin position="1"/>
        <end position="24"/>
    </location>
</feature>
<keyword evidence="3" id="KW-1185">Reference proteome</keyword>
<dbReference type="Proteomes" id="UP000240883">
    <property type="component" value="Unassembled WGS sequence"/>
</dbReference>
<reference evidence="2 3" key="1">
    <citation type="journal article" date="2018" name="Front. Microbiol.">
        <title>Genome-Wide Analysis of Corynespora cassiicola Leaf Fall Disease Putative Effectors.</title>
        <authorList>
            <person name="Lopez D."/>
            <person name="Ribeiro S."/>
            <person name="Label P."/>
            <person name="Fumanal B."/>
            <person name="Venisse J.S."/>
            <person name="Kohler A."/>
            <person name="de Oliveira R.R."/>
            <person name="Labutti K."/>
            <person name="Lipzen A."/>
            <person name="Lail K."/>
            <person name="Bauer D."/>
            <person name="Ohm R.A."/>
            <person name="Barry K.W."/>
            <person name="Spatafora J."/>
            <person name="Grigoriev I.V."/>
            <person name="Martin F.M."/>
            <person name="Pujade-Renaud V."/>
        </authorList>
    </citation>
    <scope>NUCLEOTIDE SEQUENCE [LARGE SCALE GENOMIC DNA]</scope>
    <source>
        <strain evidence="2 3">Philippines</strain>
    </source>
</reference>
<protein>
    <submittedName>
        <fullName evidence="2">Uncharacterized protein</fullName>
    </submittedName>
</protein>
<sequence length="159" mass="17824">MVGQTIRRMEDFPTLTRPRSHHQQPIWSTPLAIPRRQGKRETMALLLTGNREVSQLKMIPYIGPWSTGDVYCLQDRQIFTDQRESQGKKVHARSGGAILQSASPCVAAILSFGGNRFTRLAKVNSKAITVSDLDFESWEMPRPRMHPRGVVSPGGGRQV</sequence>
<dbReference type="AlphaFoldDB" id="A0A2T2NNN7"/>
<accession>A0A2T2NNN7</accession>
<dbReference type="EMBL" id="KZ678135">
    <property type="protein sequence ID" value="PSN67034.1"/>
    <property type="molecule type" value="Genomic_DNA"/>
</dbReference>
<proteinExistence type="predicted"/>
<evidence type="ECO:0000256" key="1">
    <source>
        <dbReference type="SAM" id="MobiDB-lite"/>
    </source>
</evidence>
<evidence type="ECO:0000313" key="3">
    <source>
        <dbReference type="Proteomes" id="UP000240883"/>
    </source>
</evidence>
<evidence type="ECO:0000313" key="2">
    <source>
        <dbReference type="EMBL" id="PSN67034.1"/>
    </source>
</evidence>